<dbReference type="InterPro" id="IPR029063">
    <property type="entry name" value="SAM-dependent_MTases_sf"/>
</dbReference>
<dbReference type="Gene3D" id="3.40.50.10810">
    <property type="entry name" value="Tandem AAA-ATPase domain"/>
    <property type="match status" value="2"/>
</dbReference>
<dbReference type="GeneID" id="19014485"/>
<dbReference type="GO" id="GO:0008168">
    <property type="term" value="F:methyltransferase activity"/>
    <property type="evidence" value="ECO:0007669"/>
    <property type="project" value="UniProtKB-KW"/>
</dbReference>
<dbReference type="Pfam" id="PF00145">
    <property type="entry name" value="DNA_methylase"/>
    <property type="match status" value="1"/>
</dbReference>
<evidence type="ECO:0000256" key="6">
    <source>
        <dbReference type="ARBA" id="ARBA00022840"/>
    </source>
</evidence>
<dbReference type="InterPro" id="IPR001841">
    <property type="entry name" value="Znf_RING"/>
</dbReference>
<dbReference type="Proteomes" id="UP000198341">
    <property type="component" value="Chromosome 8"/>
</dbReference>
<keyword evidence="5" id="KW-0378">Hydrolase</keyword>
<feature type="compositionally biased region" description="Acidic residues" evidence="8">
    <location>
        <begin position="1459"/>
        <end position="1500"/>
    </location>
</feature>
<dbReference type="eggNOG" id="KOG0298">
    <property type="taxonomic scope" value="Eukaryota"/>
</dbReference>
<feature type="region of interest" description="Disordered" evidence="8">
    <location>
        <begin position="1902"/>
        <end position="1928"/>
    </location>
</feature>
<dbReference type="PANTHER" id="PTHR45626">
    <property type="entry name" value="TRANSCRIPTION TERMINATION FACTOR 2-RELATED"/>
    <property type="match status" value="1"/>
</dbReference>
<dbReference type="SUPFAM" id="SSF52540">
    <property type="entry name" value="P-loop containing nucleoside triphosphate hydrolases"/>
    <property type="match status" value="2"/>
</dbReference>
<dbReference type="GO" id="GO:0005634">
    <property type="term" value="C:nucleus"/>
    <property type="evidence" value="ECO:0007669"/>
    <property type="project" value="TreeGrafter"/>
</dbReference>
<keyword evidence="2" id="KW-0489">Methyltransferase</keyword>
<dbReference type="PROSITE" id="PS50089">
    <property type="entry name" value="ZF_RING_2"/>
    <property type="match status" value="1"/>
</dbReference>
<keyword evidence="12" id="KW-1185">Reference proteome</keyword>
<dbReference type="Gene3D" id="3.40.50.150">
    <property type="entry name" value="Vaccinia Virus protein VP39"/>
    <property type="match status" value="1"/>
</dbReference>
<feature type="domain" description="RING-type" evidence="9">
    <location>
        <begin position="1973"/>
        <end position="2009"/>
    </location>
</feature>
<dbReference type="STRING" id="41875.K8EIF2"/>
<evidence type="ECO:0000256" key="7">
    <source>
        <dbReference type="PROSITE-ProRule" id="PRU00175"/>
    </source>
</evidence>
<dbReference type="SUPFAM" id="SSF53335">
    <property type="entry name" value="S-adenosyl-L-methionine-dependent methyltransferases"/>
    <property type="match status" value="1"/>
</dbReference>
<gene>
    <name evidence="11" type="ORF">Bathy08g05050</name>
</gene>
<organism evidence="11 12">
    <name type="scientific">Bathycoccus prasinos</name>
    <dbReference type="NCBI Taxonomy" id="41875"/>
    <lineage>
        <taxon>Eukaryota</taxon>
        <taxon>Viridiplantae</taxon>
        <taxon>Chlorophyta</taxon>
        <taxon>Mamiellophyceae</taxon>
        <taxon>Mamiellales</taxon>
        <taxon>Bathycoccaceae</taxon>
        <taxon>Bathycoccus</taxon>
    </lineage>
</organism>
<dbReference type="InterPro" id="IPR001650">
    <property type="entry name" value="Helicase_C-like"/>
</dbReference>
<keyword evidence="7" id="KW-0863">Zinc-finger</keyword>
<dbReference type="InterPro" id="IPR014001">
    <property type="entry name" value="Helicase_ATP-bd"/>
</dbReference>
<dbReference type="InterPro" id="IPR027417">
    <property type="entry name" value="P-loop_NTPase"/>
</dbReference>
<keyword evidence="7" id="KW-0479">Metal-binding</keyword>
<evidence type="ECO:0000256" key="1">
    <source>
        <dbReference type="ARBA" id="ARBA00008438"/>
    </source>
</evidence>
<dbReference type="RefSeq" id="XP_007511811.1">
    <property type="nucleotide sequence ID" value="XM_007511749.1"/>
</dbReference>
<keyword evidence="3" id="KW-0808">Transferase</keyword>
<name>K8EIF2_9CHLO</name>
<dbReference type="InterPro" id="IPR000330">
    <property type="entry name" value="SNF2_N"/>
</dbReference>
<feature type="domain" description="Helicase C-terminal" evidence="10">
    <location>
        <begin position="2056"/>
        <end position="2204"/>
    </location>
</feature>
<dbReference type="CDD" id="cd18793">
    <property type="entry name" value="SF2_C_SNF"/>
    <property type="match status" value="1"/>
</dbReference>
<evidence type="ECO:0000313" key="11">
    <source>
        <dbReference type="EMBL" id="CCO17932.1"/>
    </source>
</evidence>
<proteinExistence type="inferred from homology"/>
<sequence length="2204" mass="246830">MSASERLVAAGEELPVISEPAAMFHDLASKVPKLENFLKKMSHRPLRVATMCSGTESPLLALDKIADATEKLFGSRLNVEHVFSCEIEPFKQAYIERNFSPPILFRDIRELKEKQAYTAYGALVDVPGNVDILVAGTSCVDYSNLNNEQKRLNEQGESGQTFRGMKAWIMRCKPPVVILENVCGAPWQQIVDDFASFGYTADFLRLDTKRYYIPHTRTRVYLLAVLGDDDEGVLAQWKEVVKQLERPSSSTLEAFLFDTDDPRVNKGRQDLALPGEKNTRAETDWGRCQSRHIRARVEEKLGQQRPFTHWDGGCQLPDYAWNDWGKAQTDRVLDLMDIDYLRLARDGVDAMHKTLVWNLSQNVDRTTGSVAPGICPCLTPSMVPFVTNRGGPLVGIEALSLQGIPVDDLLLTRENENQMSDLAGNAMTTTVVGVCMLSALTLMVDKLANHKENNEFAKKLSASSKEEKLKITNVISKAEQISKNTKVIGEDALKEELLNLDVKSEKSVLALMESAHRSSRLCVCEAQSGLASEIERCANCDHTCCVKCKGRPTHTYGAYKPTRVAPDVFSAELKQALPMTVKFSQKFNLDRYKSNLSLTSPSAPKWKVWMDALKAVENAEFLFRGLQRGNVWRIHYACPGEDLIKLEGRIDGKVCEWFIIFEPSPKSEQKPDEIFSRPLARMILSKEKAKNLLDGNWELFTPAPDAFTAQIIGKGALVDSWQVTLGMEHGKTVLNTENDWPLKRFSRYQVIVKDEDKKQLDRDISGDYALYDTCDAAQASLHRKVNGEEKGKRSLYFFLDQTRNKGAAHDTFVFADNHRRLMFDEFRVETCHIDTQDGLAKGWRPSEEKMGTIVIKIRGKWESLDKSVKMVAIDTSKSCLSVPSPKTSLSQGNESCNAALAVVKCSVPLAQVDKDAWPTGEFETIRLDKSAETFKRLHWFTSRLEIPKSLQRWNGLDLKVPNKHSSDRCDEYICSRCAPVPPTLRWSRFYGSNKIEAREDPQQAAEYEQALKCRPAPFIVRWKREANMGKFLIAINPSTLVHRALAHLSPTMHTAGATGELLNTSWKIVSHDEKSVEQLPKSFELKSNRFNAPASQPPKWSKKYPLRPEQLRSLGWMIEQETTKEPFIESEVAESLIPRLGLRMDGKVEVKKTVRGGIVADQVGYGKTAISIGAILANQIPFPSEKESAVLKPVRAIPTRATLVVVPSQLMRQWPREVEKFSEKGALKTVVVKTVADMTALTAKCVMNADVVIVATSVFRSKLYFDRLAKLAGTKTMPDPKSGAQGRHFTSDYNLALKGLGDQVEALTDPKRGAKYVAEHTKKNVNVLGELTLQPKRLKGAKLVAATVAAGGEGFTHIEEMFAAKENVSSNPVQKPVVEKPMSPSRKTPIKKSKVATPSKKSAVSARSTPLKKQTTPKKASSAIRSLPSSRAGTPRKVVAATPSKRTSARNTPRKNYYEEDDLSEDMLRDSDDDFASEDISDDEDEDAFDVDDDDDDFDDERPKPKKKKKSGAAKRKLAPGEEKDHWGLETEAVQENWRRMTSVPFEMFHWRRAIIDEFTYLKNSDRAVVLGLKTQSRWCLSGTPPVGDFADVKSTAALLGVNLGSDEVPRYTKSEITKAESFQFFKEKPSQQWHRRRWSVAQTFMDRFMRQNIAEIDEIKYKDTRLDVQLRPAERAIALELDHYLQSMDMKAKKKKRGAGADRDSRLATVLGSSATAEEALLKRVAYYELDEADGTAVRTCQDIVNLRIKQRDACLEEIGKEICTGRILQDECKTLSKKMEQAYEEGEDEFHAWEQNVFDKTGGVDYVGDPEAHNILSKVLRDNDLKAAKKVETKTNPPQYSKIELVIEGKLTTATILAYQGQHRQNAKLEYKSASSGKMQSTEKNLKRVDYKVIKLAPEKSKSDSSDNASKVNTPKKVKKESKNDKAWELREHTHQLIALQKELVGRVRSLRFFQSVRDLQAKVATATVKCQVCLKEVKKSNTSVLSTCGHFGCLVCLRENASKQACGVAGCNCAQRDSSVVSADSLGTELSMQGKKGKGSVSVIGKHGSKLIDLVNHINNIPKEERILVFVQFTDLMAQVANVLNEAGIKTLKLKGSVHQQTGALDEFQQEDMKKGSARVLLLLGRDESASGANLTTANHAIFVHPLLTATNYEYVASETQAIGRIRRYGQSREVNTWRFIVKDSIDSEIYEERTREATQV</sequence>
<evidence type="ECO:0000259" key="9">
    <source>
        <dbReference type="PROSITE" id="PS50089"/>
    </source>
</evidence>
<dbReference type="Gene3D" id="3.40.50.300">
    <property type="entry name" value="P-loop containing nucleotide triphosphate hydrolases"/>
    <property type="match status" value="1"/>
</dbReference>
<dbReference type="InterPro" id="IPR049730">
    <property type="entry name" value="SNF2/RAD54-like_C"/>
</dbReference>
<dbReference type="InterPro" id="IPR050628">
    <property type="entry name" value="SNF2_RAD54_helicase_TF"/>
</dbReference>
<dbReference type="GO" id="GO:0032259">
    <property type="term" value="P:methylation"/>
    <property type="evidence" value="ECO:0007669"/>
    <property type="project" value="UniProtKB-KW"/>
</dbReference>
<evidence type="ECO:0000256" key="2">
    <source>
        <dbReference type="ARBA" id="ARBA00022603"/>
    </source>
</evidence>
<dbReference type="SMART" id="SM00487">
    <property type="entry name" value="DEXDc"/>
    <property type="match status" value="1"/>
</dbReference>
<dbReference type="KEGG" id="bpg:Bathy08g05050"/>
<evidence type="ECO:0000256" key="8">
    <source>
        <dbReference type="SAM" id="MobiDB-lite"/>
    </source>
</evidence>
<dbReference type="InterPro" id="IPR001525">
    <property type="entry name" value="C5_MeTfrase"/>
</dbReference>
<accession>K8EIF2</accession>
<evidence type="ECO:0000256" key="5">
    <source>
        <dbReference type="ARBA" id="ARBA00022801"/>
    </source>
</evidence>
<keyword evidence="4" id="KW-0547">Nucleotide-binding</keyword>
<dbReference type="GO" id="GO:0005524">
    <property type="term" value="F:ATP binding"/>
    <property type="evidence" value="ECO:0007669"/>
    <property type="project" value="UniProtKB-KW"/>
</dbReference>
<dbReference type="Pfam" id="PF00176">
    <property type="entry name" value="SNF2-rel_dom"/>
    <property type="match status" value="1"/>
</dbReference>
<evidence type="ECO:0000256" key="4">
    <source>
        <dbReference type="ARBA" id="ARBA00022741"/>
    </source>
</evidence>
<dbReference type="OrthoDB" id="423221at2759"/>
<evidence type="ECO:0000259" key="10">
    <source>
        <dbReference type="PROSITE" id="PS51194"/>
    </source>
</evidence>
<protein>
    <recommendedName>
        <fullName evidence="13">Helicase ATP-binding domain-containing protein</fullName>
    </recommendedName>
</protein>
<dbReference type="EMBL" id="FO082271">
    <property type="protein sequence ID" value="CCO17932.1"/>
    <property type="molecule type" value="Genomic_DNA"/>
</dbReference>
<dbReference type="InterPro" id="IPR038718">
    <property type="entry name" value="SNF2-like_sf"/>
</dbReference>
<feature type="compositionally biased region" description="Polar residues" evidence="8">
    <location>
        <begin position="1399"/>
        <end position="1432"/>
    </location>
</feature>
<dbReference type="GO" id="GO:0008094">
    <property type="term" value="F:ATP-dependent activity, acting on DNA"/>
    <property type="evidence" value="ECO:0007669"/>
    <property type="project" value="TreeGrafter"/>
</dbReference>
<feature type="compositionally biased region" description="Basic residues" evidence="8">
    <location>
        <begin position="1504"/>
        <end position="1518"/>
    </location>
</feature>
<dbReference type="Pfam" id="PF00271">
    <property type="entry name" value="Helicase_C"/>
    <property type="match status" value="1"/>
</dbReference>
<feature type="region of interest" description="Disordered" evidence="8">
    <location>
        <begin position="1367"/>
        <end position="1524"/>
    </location>
</feature>
<evidence type="ECO:0008006" key="13">
    <source>
        <dbReference type="Google" id="ProtNLM"/>
    </source>
</evidence>
<dbReference type="PANTHER" id="PTHR45626:SF26">
    <property type="entry name" value="FAMILY HELICASE, PUTATIVE (AFU_ORTHOLOGUE AFUA_2G09120)-RELATED"/>
    <property type="match status" value="1"/>
</dbReference>
<dbReference type="PROSITE" id="PS51194">
    <property type="entry name" value="HELICASE_CTER"/>
    <property type="match status" value="1"/>
</dbReference>
<keyword evidence="6" id="KW-0067">ATP-binding</keyword>
<dbReference type="GO" id="GO:0016787">
    <property type="term" value="F:hydrolase activity"/>
    <property type="evidence" value="ECO:0007669"/>
    <property type="project" value="UniProtKB-KW"/>
</dbReference>
<keyword evidence="7" id="KW-0862">Zinc</keyword>
<dbReference type="GO" id="GO:0006281">
    <property type="term" value="P:DNA repair"/>
    <property type="evidence" value="ECO:0007669"/>
    <property type="project" value="TreeGrafter"/>
</dbReference>
<evidence type="ECO:0000313" key="12">
    <source>
        <dbReference type="Proteomes" id="UP000198341"/>
    </source>
</evidence>
<reference evidence="11 12" key="1">
    <citation type="submission" date="2011-10" db="EMBL/GenBank/DDBJ databases">
        <authorList>
            <person name="Genoscope - CEA"/>
        </authorList>
    </citation>
    <scope>NUCLEOTIDE SEQUENCE [LARGE SCALE GENOMIC DNA]</scope>
    <source>
        <strain evidence="11 12">RCC 1105</strain>
    </source>
</reference>
<comment type="similarity">
    <text evidence="1">Belongs to the SNF2/RAD54 helicase family. RAD16 subfamily.</text>
</comment>
<evidence type="ECO:0000256" key="3">
    <source>
        <dbReference type="ARBA" id="ARBA00022679"/>
    </source>
</evidence>
<dbReference type="GO" id="GO:0008270">
    <property type="term" value="F:zinc ion binding"/>
    <property type="evidence" value="ECO:0007669"/>
    <property type="project" value="UniProtKB-KW"/>
</dbReference>